<dbReference type="SUPFAM" id="SSF141868">
    <property type="entry name" value="EAL domain-like"/>
    <property type="match status" value="1"/>
</dbReference>
<proteinExistence type="predicted"/>
<dbReference type="SMART" id="SM00267">
    <property type="entry name" value="GGDEF"/>
    <property type="match status" value="1"/>
</dbReference>
<dbReference type="SUPFAM" id="SSF55073">
    <property type="entry name" value="Nucleotide cyclase"/>
    <property type="match status" value="1"/>
</dbReference>
<dbReference type="PANTHER" id="PTHR44757">
    <property type="entry name" value="DIGUANYLATE CYCLASE DGCP"/>
    <property type="match status" value="1"/>
</dbReference>
<dbReference type="Gene3D" id="3.30.70.270">
    <property type="match status" value="1"/>
</dbReference>
<keyword evidence="1" id="KW-0812">Transmembrane</keyword>
<evidence type="ECO:0000256" key="1">
    <source>
        <dbReference type="SAM" id="Phobius"/>
    </source>
</evidence>
<keyword evidence="5" id="KW-1185">Reference proteome</keyword>
<dbReference type="InterPro" id="IPR000160">
    <property type="entry name" value="GGDEF_dom"/>
</dbReference>
<dbReference type="PANTHER" id="PTHR44757:SF2">
    <property type="entry name" value="BIOFILM ARCHITECTURE MAINTENANCE PROTEIN MBAA"/>
    <property type="match status" value="1"/>
</dbReference>
<name>A0A9Q4AMB0_9HYPH</name>
<dbReference type="InterPro" id="IPR043128">
    <property type="entry name" value="Rev_trsase/Diguanyl_cyclase"/>
</dbReference>
<feature type="transmembrane region" description="Helical" evidence="1">
    <location>
        <begin position="14"/>
        <end position="36"/>
    </location>
</feature>
<evidence type="ECO:0000259" key="2">
    <source>
        <dbReference type="PROSITE" id="PS50883"/>
    </source>
</evidence>
<dbReference type="NCBIfam" id="TIGR00254">
    <property type="entry name" value="GGDEF"/>
    <property type="match status" value="1"/>
</dbReference>
<feature type="domain" description="EAL" evidence="2">
    <location>
        <begin position="425"/>
        <end position="681"/>
    </location>
</feature>
<reference evidence="4" key="1">
    <citation type="submission" date="2022-06" db="EMBL/GenBank/DDBJ databases">
        <title>Devosia sp. XJ19-45 genome assembly.</title>
        <authorList>
            <person name="Li B."/>
            <person name="Cai M."/>
            <person name="Nie G."/>
            <person name="Li W."/>
        </authorList>
    </citation>
    <scope>NUCLEOTIDE SEQUENCE</scope>
    <source>
        <strain evidence="4">XJ19-45</strain>
    </source>
</reference>
<evidence type="ECO:0000259" key="3">
    <source>
        <dbReference type="PROSITE" id="PS50887"/>
    </source>
</evidence>
<dbReference type="InterPro" id="IPR035919">
    <property type="entry name" value="EAL_sf"/>
</dbReference>
<dbReference type="Pfam" id="PF00990">
    <property type="entry name" value="GGDEF"/>
    <property type="match status" value="1"/>
</dbReference>
<comment type="caution">
    <text evidence="4">The sequence shown here is derived from an EMBL/GenBank/DDBJ whole genome shotgun (WGS) entry which is preliminary data.</text>
</comment>
<organism evidence="4 5">
    <name type="scientific">Devosia ureilytica</name>
    <dbReference type="NCBI Taxonomy" id="2952754"/>
    <lineage>
        <taxon>Bacteria</taxon>
        <taxon>Pseudomonadati</taxon>
        <taxon>Pseudomonadota</taxon>
        <taxon>Alphaproteobacteria</taxon>
        <taxon>Hyphomicrobiales</taxon>
        <taxon>Devosiaceae</taxon>
        <taxon>Devosia</taxon>
    </lineage>
</organism>
<protein>
    <submittedName>
        <fullName evidence="4">EAL domain-containing protein</fullName>
    </submittedName>
</protein>
<dbReference type="EMBL" id="JAMWDU010000002">
    <property type="protein sequence ID" value="MCP8886241.1"/>
    <property type="molecule type" value="Genomic_DNA"/>
</dbReference>
<dbReference type="InterPro" id="IPR021796">
    <property type="entry name" value="Tll0287-like_dom"/>
</dbReference>
<gene>
    <name evidence="4" type="ORF">NF348_03915</name>
</gene>
<dbReference type="InterPro" id="IPR001633">
    <property type="entry name" value="EAL_dom"/>
</dbReference>
<dbReference type="PROSITE" id="PS50887">
    <property type="entry name" value="GGDEF"/>
    <property type="match status" value="1"/>
</dbReference>
<dbReference type="Gene3D" id="3.20.20.450">
    <property type="entry name" value="EAL domain"/>
    <property type="match status" value="1"/>
</dbReference>
<evidence type="ECO:0000313" key="4">
    <source>
        <dbReference type="EMBL" id="MCP8886241.1"/>
    </source>
</evidence>
<keyword evidence="1" id="KW-1133">Transmembrane helix</keyword>
<dbReference type="CDD" id="cd01948">
    <property type="entry name" value="EAL"/>
    <property type="match status" value="1"/>
</dbReference>
<dbReference type="PROSITE" id="PS50883">
    <property type="entry name" value="EAL"/>
    <property type="match status" value="1"/>
</dbReference>
<dbReference type="Proteomes" id="UP001060275">
    <property type="component" value="Unassembled WGS sequence"/>
</dbReference>
<evidence type="ECO:0000313" key="5">
    <source>
        <dbReference type="Proteomes" id="UP001060275"/>
    </source>
</evidence>
<dbReference type="InterPro" id="IPR052155">
    <property type="entry name" value="Biofilm_reg_signaling"/>
</dbReference>
<feature type="transmembrane region" description="Helical" evidence="1">
    <location>
        <begin position="217"/>
        <end position="240"/>
    </location>
</feature>
<dbReference type="Pfam" id="PF00563">
    <property type="entry name" value="EAL"/>
    <property type="match status" value="1"/>
</dbReference>
<dbReference type="RefSeq" id="WP_254674059.1">
    <property type="nucleotide sequence ID" value="NZ_JAMWDU010000002.1"/>
</dbReference>
<sequence>MSSRSSATFNVSTIWHVVLPVVLLIVGTVGGLMLYLPGALRSAALESTLQSNVEVADQIKIIRGYYTTRVVAKALVTGAMQPSIDHEAEATGIPLPATFVKDISDLLSERDLQLALISPYPWPHRSERRMDNFQEVAWKAFQTDPDAVFAREEIINGQRVMRVAVADRMTAPACVSCHNNHPDSVRRDWQLNDVRAVMEVSKVVEPYLAGAELRSRYIISAVATVAALLIAVLLGIGLLVSRRTKEKNDAVRHLQYLAHHDAMTGLLSRSSFSELVSQEMGGRTAVAIHFVDLDRFKDINDCMGHDTGDELIKQTAERLKELCGEHHLLTRFGGDEFVIAQTNVAAPQDALVFGQAIVKGLAQPFTLSGHTINISASVGTGIADRQVTVDELVKRADIALYRAKTVGRNCNVLFTPDMQQVLTRRRRLETRIWEALHAQEFILFFQPILSARTKQLEGFEALIRLPDGFGEMISPGEFIPIAEEIGAISRIGDWVIRSACRFAATWPEHLTVSVNLSAAQFGRNFEADQGLVDVVLQALKDSGLDPHRLELEITESLVMERTDVVLSELKALRDLGVSIAMDDFGTGYSNLSSLWQLPFTKLKIDQSFAKSWRENAATVHPILDTIASLSRSLGVNLTAEGVETQEEDDLFTGLGCDQLQGYLFGRPLPPADMAAFLISHRTPSLEATTFEDWSSGSTGATKTA</sequence>
<dbReference type="AlphaFoldDB" id="A0A9Q4AMB0"/>
<accession>A0A9Q4AMB0</accession>
<keyword evidence="1" id="KW-0472">Membrane</keyword>
<dbReference type="InterPro" id="IPR029787">
    <property type="entry name" value="Nucleotide_cyclase"/>
</dbReference>
<dbReference type="Pfam" id="PF11845">
    <property type="entry name" value="Tll0287-like"/>
    <property type="match status" value="1"/>
</dbReference>
<dbReference type="CDD" id="cd01949">
    <property type="entry name" value="GGDEF"/>
    <property type="match status" value="1"/>
</dbReference>
<feature type="domain" description="GGDEF" evidence="3">
    <location>
        <begin position="284"/>
        <end position="416"/>
    </location>
</feature>
<dbReference type="SMART" id="SM00052">
    <property type="entry name" value="EAL"/>
    <property type="match status" value="1"/>
</dbReference>